<name>A0A235FAD0_9BACL</name>
<dbReference type="Pfam" id="PF13076">
    <property type="entry name" value="Fur_reg_FbpA"/>
    <property type="match status" value="1"/>
</dbReference>
<proteinExistence type="predicted"/>
<evidence type="ECO:0000313" key="1">
    <source>
        <dbReference type="EMBL" id="OYD57887.1"/>
    </source>
</evidence>
<organism evidence="1 2">
    <name type="scientific">Fictibacillus aquaticus</name>
    <dbReference type="NCBI Taxonomy" id="2021314"/>
    <lineage>
        <taxon>Bacteria</taxon>
        <taxon>Bacillati</taxon>
        <taxon>Bacillota</taxon>
        <taxon>Bacilli</taxon>
        <taxon>Bacillales</taxon>
        <taxon>Fictibacillaceae</taxon>
        <taxon>Fictibacillus</taxon>
    </lineage>
</organism>
<evidence type="ECO:0000313" key="2">
    <source>
        <dbReference type="Proteomes" id="UP000215059"/>
    </source>
</evidence>
<comment type="caution">
    <text evidence="1">The sequence shown here is derived from an EMBL/GenBank/DDBJ whole genome shotgun (WGS) entry which is preliminary data.</text>
</comment>
<dbReference type="OrthoDB" id="9955228at2"/>
<dbReference type="AlphaFoldDB" id="A0A235FAD0"/>
<sequence length="63" mass="7464">MIAAAPNRLRTALDLYRKQLISELIKCGIFKDQHGRQLFELTLTELEDEMRWVNLQREGDVIY</sequence>
<protein>
    <recommendedName>
        <fullName evidence="3">Fur-regulated basic protein FbpA</fullName>
    </recommendedName>
</protein>
<dbReference type="InterPro" id="IPR025072">
    <property type="entry name" value="Fur_reg_FbpA"/>
</dbReference>
<reference evidence="1 2" key="1">
    <citation type="submission" date="2017-07" db="EMBL/GenBank/DDBJ databases">
        <title>Fictibacillus sp. nov. GDSW-R2A3 Genome sequencing and assembly.</title>
        <authorList>
            <person name="Mayilraj S."/>
        </authorList>
    </citation>
    <scope>NUCLEOTIDE SEQUENCE [LARGE SCALE GENOMIC DNA]</scope>
    <source>
        <strain evidence="1 2">GDSW-R2A3</strain>
    </source>
</reference>
<evidence type="ECO:0008006" key="3">
    <source>
        <dbReference type="Google" id="ProtNLM"/>
    </source>
</evidence>
<gene>
    <name evidence="1" type="ORF">CGZ90_08275</name>
</gene>
<dbReference type="EMBL" id="NOII01000002">
    <property type="protein sequence ID" value="OYD57887.1"/>
    <property type="molecule type" value="Genomic_DNA"/>
</dbReference>
<accession>A0A235FAD0</accession>
<dbReference type="RefSeq" id="WP_094251920.1">
    <property type="nucleotide sequence ID" value="NZ_JBHLXL010000001.1"/>
</dbReference>
<dbReference type="Proteomes" id="UP000215059">
    <property type="component" value="Unassembled WGS sequence"/>
</dbReference>
<keyword evidence="2" id="KW-1185">Reference proteome</keyword>